<organism evidence="1 2">
    <name type="scientific">Photorhabdus tasmaniensis</name>
    <dbReference type="NCBI Taxonomy" id="1004159"/>
    <lineage>
        <taxon>Bacteria</taxon>
        <taxon>Pseudomonadati</taxon>
        <taxon>Pseudomonadota</taxon>
        <taxon>Gammaproteobacteria</taxon>
        <taxon>Enterobacterales</taxon>
        <taxon>Morganellaceae</taxon>
        <taxon>Photorhabdus</taxon>
    </lineage>
</organism>
<gene>
    <name evidence="1" type="ORF">C5471_12000</name>
</gene>
<evidence type="ECO:0000313" key="1">
    <source>
        <dbReference type="EMBL" id="NHB88393.1"/>
    </source>
</evidence>
<comment type="caution">
    <text evidence="1">The sequence shown here is derived from an EMBL/GenBank/DDBJ whole genome shotgun (WGS) entry which is preliminary data.</text>
</comment>
<proteinExistence type="predicted"/>
<dbReference type="EMBL" id="PUJU01000021">
    <property type="protein sequence ID" value="NHB88393.1"/>
    <property type="molecule type" value="Genomic_DNA"/>
</dbReference>
<dbReference type="Proteomes" id="UP000697802">
    <property type="component" value="Unassembled WGS sequence"/>
</dbReference>
<sequence length="67" mass="7416">MEGMMISGVKCQCSLTGVDLKTPLKLHLILNLHITYSVRKMSSNQAPVSMVVIHLKLFSLVIALSYI</sequence>
<accession>A0ABX0GH37</accession>
<reference evidence="1 2" key="1">
    <citation type="submission" date="2018-02" db="EMBL/GenBank/DDBJ databases">
        <authorList>
            <person name="Machado R.A."/>
        </authorList>
    </citation>
    <scope>NUCLEOTIDE SEQUENCE [LARGE SCALE GENOMIC DNA]</scope>
    <source>
        <strain evidence="1 2">T327</strain>
    </source>
</reference>
<evidence type="ECO:0000313" key="2">
    <source>
        <dbReference type="Proteomes" id="UP000697802"/>
    </source>
</evidence>
<keyword evidence="2" id="KW-1185">Reference proteome</keyword>
<name>A0ABX0GH37_9GAMM</name>
<protein>
    <submittedName>
        <fullName evidence="1">Uncharacterized protein</fullName>
    </submittedName>
</protein>